<comment type="caution">
    <text evidence="3">The sequence shown here is derived from an EMBL/GenBank/DDBJ whole genome shotgun (WGS) entry which is preliminary data.</text>
</comment>
<evidence type="ECO:0000313" key="3">
    <source>
        <dbReference type="EMBL" id="MEU6821187.1"/>
    </source>
</evidence>
<evidence type="ECO:0000256" key="1">
    <source>
        <dbReference type="SAM" id="MobiDB-lite"/>
    </source>
</evidence>
<dbReference type="RefSeq" id="WP_359347254.1">
    <property type="nucleotide sequence ID" value="NZ_JBEYXV010000005.1"/>
</dbReference>
<dbReference type="Proteomes" id="UP001551176">
    <property type="component" value="Unassembled WGS sequence"/>
</dbReference>
<feature type="region of interest" description="Disordered" evidence="1">
    <location>
        <begin position="28"/>
        <end position="104"/>
    </location>
</feature>
<feature type="chain" id="PRO_5045335690" evidence="2">
    <location>
        <begin position="29"/>
        <end position="104"/>
    </location>
</feature>
<keyword evidence="4" id="KW-1185">Reference proteome</keyword>
<proteinExistence type="predicted"/>
<organism evidence="3 4">
    <name type="scientific">Streptomyces atriruber</name>
    <dbReference type="NCBI Taxonomy" id="545121"/>
    <lineage>
        <taxon>Bacteria</taxon>
        <taxon>Bacillati</taxon>
        <taxon>Actinomycetota</taxon>
        <taxon>Actinomycetes</taxon>
        <taxon>Kitasatosporales</taxon>
        <taxon>Streptomycetaceae</taxon>
        <taxon>Streptomyces</taxon>
    </lineage>
</organism>
<keyword evidence="2" id="KW-0732">Signal</keyword>
<feature type="compositionally biased region" description="Acidic residues" evidence="1">
    <location>
        <begin position="77"/>
        <end position="87"/>
    </location>
</feature>
<sequence length="104" mass="10661">MVFSHRMAVLAAVVAIPLGIAATSYVLTDDPEQPKAPPKVELETGSPSAEPASPRPAPSDERVSPPPVSENPSNDDSGNDDADDNDNDGSGRGDHDDDGPGDDG</sequence>
<evidence type="ECO:0000256" key="2">
    <source>
        <dbReference type="SAM" id="SignalP"/>
    </source>
</evidence>
<dbReference type="EMBL" id="JBEYXV010000005">
    <property type="protein sequence ID" value="MEU6821187.1"/>
    <property type="molecule type" value="Genomic_DNA"/>
</dbReference>
<protein>
    <submittedName>
        <fullName evidence="3">Small secreted hydrophilic protein</fullName>
    </submittedName>
</protein>
<accession>A0ABV3BJM8</accession>
<feature type="signal peptide" evidence="2">
    <location>
        <begin position="1"/>
        <end position="28"/>
    </location>
</feature>
<gene>
    <name evidence="3" type="ORF">ABZ921_11195</name>
</gene>
<evidence type="ECO:0000313" key="4">
    <source>
        <dbReference type="Proteomes" id="UP001551176"/>
    </source>
</evidence>
<reference evidence="3 4" key="1">
    <citation type="submission" date="2024-06" db="EMBL/GenBank/DDBJ databases">
        <title>The Natural Products Discovery Center: Release of the First 8490 Sequenced Strains for Exploring Actinobacteria Biosynthetic Diversity.</title>
        <authorList>
            <person name="Kalkreuter E."/>
            <person name="Kautsar S.A."/>
            <person name="Yang D."/>
            <person name="Bader C.D."/>
            <person name="Teijaro C.N."/>
            <person name="Fluegel L."/>
            <person name="Davis C.M."/>
            <person name="Simpson J.R."/>
            <person name="Lauterbach L."/>
            <person name="Steele A.D."/>
            <person name="Gui C."/>
            <person name="Meng S."/>
            <person name="Li G."/>
            <person name="Viehrig K."/>
            <person name="Ye F."/>
            <person name="Su P."/>
            <person name="Kiefer A.F."/>
            <person name="Nichols A."/>
            <person name="Cepeda A.J."/>
            <person name="Yan W."/>
            <person name="Fan B."/>
            <person name="Jiang Y."/>
            <person name="Adhikari A."/>
            <person name="Zheng C.-J."/>
            <person name="Schuster L."/>
            <person name="Cowan T.M."/>
            <person name="Smanski M.J."/>
            <person name="Chevrette M.G."/>
            <person name="De Carvalho L.P.S."/>
            <person name="Shen B."/>
        </authorList>
    </citation>
    <scope>NUCLEOTIDE SEQUENCE [LARGE SCALE GENOMIC DNA]</scope>
    <source>
        <strain evidence="3 4">NPDC046838</strain>
    </source>
</reference>
<name>A0ABV3BJM8_9ACTN</name>